<protein>
    <submittedName>
        <fullName evidence="1">Uncharacterized protein</fullName>
    </submittedName>
</protein>
<gene>
    <name evidence="1" type="ORF">NQ317_010883</name>
</gene>
<keyword evidence="2" id="KW-1185">Reference proteome</keyword>
<accession>A0ABQ9JCN1</accession>
<dbReference type="Proteomes" id="UP001162164">
    <property type="component" value="Unassembled WGS sequence"/>
</dbReference>
<name>A0ABQ9JCN1_9CUCU</name>
<reference evidence="1" key="1">
    <citation type="journal article" date="2023" name="Insect Mol. Biol.">
        <title>Genome sequencing provides insights into the evolution of gene families encoding plant cell wall-degrading enzymes in longhorned beetles.</title>
        <authorList>
            <person name="Shin N.R."/>
            <person name="Okamura Y."/>
            <person name="Kirsch R."/>
            <person name="Pauchet Y."/>
        </authorList>
    </citation>
    <scope>NUCLEOTIDE SEQUENCE</scope>
    <source>
        <strain evidence="1">MMC_N1</strain>
    </source>
</reference>
<evidence type="ECO:0000313" key="2">
    <source>
        <dbReference type="Proteomes" id="UP001162164"/>
    </source>
</evidence>
<comment type="caution">
    <text evidence="1">The sequence shown here is derived from an EMBL/GenBank/DDBJ whole genome shotgun (WGS) entry which is preliminary data.</text>
</comment>
<dbReference type="EMBL" id="JAPWTJ010000747">
    <property type="protein sequence ID" value="KAJ8975948.1"/>
    <property type="molecule type" value="Genomic_DNA"/>
</dbReference>
<organism evidence="1 2">
    <name type="scientific">Molorchus minor</name>
    <dbReference type="NCBI Taxonomy" id="1323400"/>
    <lineage>
        <taxon>Eukaryota</taxon>
        <taxon>Metazoa</taxon>
        <taxon>Ecdysozoa</taxon>
        <taxon>Arthropoda</taxon>
        <taxon>Hexapoda</taxon>
        <taxon>Insecta</taxon>
        <taxon>Pterygota</taxon>
        <taxon>Neoptera</taxon>
        <taxon>Endopterygota</taxon>
        <taxon>Coleoptera</taxon>
        <taxon>Polyphaga</taxon>
        <taxon>Cucujiformia</taxon>
        <taxon>Chrysomeloidea</taxon>
        <taxon>Cerambycidae</taxon>
        <taxon>Lamiinae</taxon>
        <taxon>Monochamini</taxon>
        <taxon>Molorchus</taxon>
    </lineage>
</organism>
<sequence>MLLGSPRDWNNSPNPTVFNIGGVLSGNDSEIYFKETIDTPLRMTAVVIMTAFEDGRKFK</sequence>
<evidence type="ECO:0000313" key="1">
    <source>
        <dbReference type="EMBL" id="KAJ8975948.1"/>
    </source>
</evidence>
<proteinExistence type="predicted"/>